<evidence type="ECO:0000256" key="1">
    <source>
        <dbReference type="ARBA" id="ARBA00004141"/>
    </source>
</evidence>
<evidence type="ECO:0008006" key="8">
    <source>
        <dbReference type="Google" id="ProtNLM"/>
    </source>
</evidence>
<name>A0AAV5VBX1_9BILA</name>
<dbReference type="Pfam" id="PF07690">
    <property type="entry name" value="MFS_1"/>
    <property type="match status" value="1"/>
</dbReference>
<protein>
    <recommendedName>
        <fullName evidence="8">Membrane transporter</fullName>
    </recommendedName>
</protein>
<accession>A0AAV5VBX1</accession>
<evidence type="ECO:0000313" key="6">
    <source>
        <dbReference type="EMBL" id="GMT16758.1"/>
    </source>
</evidence>
<evidence type="ECO:0000256" key="3">
    <source>
        <dbReference type="ARBA" id="ARBA00022989"/>
    </source>
</evidence>
<feature type="transmembrane region" description="Helical" evidence="5">
    <location>
        <begin position="53"/>
        <end position="74"/>
    </location>
</feature>
<feature type="transmembrane region" description="Helical" evidence="5">
    <location>
        <begin position="114"/>
        <end position="133"/>
    </location>
</feature>
<dbReference type="SUPFAM" id="SSF103473">
    <property type="entry name" value="MFS general substrate transporter"/>
    <property type="match status" value="1"/>
</dbReference>
<dbReference type="InterPro" id="IPR036259">
    <property type="entry name" value="MFS_trans_sf"/>
</dbReference>
<comment type="caution">
    <text evidence="6">The sequence shown here is derived from an EMBL/GenBank/DDBJ whole genome shotgun (WGS) entry which is preliminary data.</text>
</comment>
<evidence type="ECO:0000256" key="4">
    <source>
        <dbReference type="ARBA" id="ARBA00023136"/>
    </source>
</evidence>
<evidence type="ECO:0000313" key="7">
    <source>
        <dbReference type="Proteomes" id="UP001432322"/>
    </source>
</evidence>
<dbReference type="AlphaFoldDB" id="A0AAV5VBX1"/>
<keyword evidence="3 5" id="KW-1133">Transmembrane helix</keyword>
<dbReference type="GO" id="GO:0022857">
    <property type="term" value="F:transmembrane transporter activity"/>
    <property type="evidence" value="ECO:0007669"/>
    <property type="project" value="InterPro"/>
</dbReference>
<evidence type="ECO:0000256" key="2">
    <source>
        <dbReference type="ARBA" id="ARBA00022692"/>
    </source>
</evidence>
<keyword evidence="4 5" id="KW-0472">Membrane</keyword>
<sequence>FVPETLHHLVKVNSPRVQEWIDRVDSEVRVIKRPDVEEVSNNLLGELWEHKRIMFYTVLTSGLWVADTFIYFGLSFYSTNLSGSIYVNYCCIGAAEIPAYFLLFFFIKKYSRRNVMMITHFLSAVSFVVIVFLPEDSLWTHLCWYSGKMIISISFMTVYVAASEIFPTNIRNSTLGICEMVSRIGGILSPYVATLVCLLY</sequence>
<gene>
    <name evidence="6" type="ORF">PFISCL1PPCAC_8055</name>
</gene>
<dbReference type="PANTHER" id="PTHR24064">
    <property type="entry name" value="SOLUTE CARRIER FAMILY 22 MEMBER"/>
    <property type="match status" value="1"/>
</dbReference>
<keyword evidence="7" id="KW-1185">Reference proteome</keyword>
<feature type="transmembrane region" description="Helical" evidence="5">
    <location>
        <begin position="86"/>
        <end position="107"/>
    </location>
</feature>
<feature type="non-terminal residue" evidence="6">
    <location>
        <position position="1"/>
    </location>
</feature>
<evidence type="ECO:0000256" key="5">
    <source>
        <dbReference type="SAM" id="Phobius"/>
    </source>
</evidence>
<dbReference type="GO" id="GO:0016020">
    <property type="term" value="C:membrane"/>
    <property type="evidence" value="ECO:0007669"/>
    <property type="project" value="UniProtKB-SubCell"/>
</dbReference>
<dbReference type="EMBL" id="BTSY01000002">
    <property type="protein sequence ID" value="GMT16758.1"/>
    <property type="molecule type" value="Genomic_DNA"/>
</dbReference>
<comment type="subcellular location">
    <subcellularLocation>
        <location evidence="1">Membrane</location>
        <topology evidence="1">Multi-pass membrane protein</topology>
    </subcellularLocation>
</comment>
<reference evidence="6" key="1">
    <citation type="submission" date="2023-10" db="EMBL/GenBank/DDBJ databases">
        <title>Genome assembly of Pristionchus species.</title>
        <authorList>
            <person name="Yoshida K."/>
            <person name="Sommer R.J."/>
        </authorList>
    </citation>
    <scope>NUCLEOTIDE SEQUENCE</scope>
    <source>
        <strain evidence="6">RS5133</strain>
    </source>
</reference>
<dbReference type="Gene3D" id="1.20.1250.20">
    <property type="entry name" value="MFS general substrate transporter like domains"/>
    <property type="match status" value="1"/>
</dbReference>
<dbReference type="Proteomes" id="UP001432322">
    <property type="component" value="Unassembled WGS sequence"/>
</dbReference>
<feature type="transmembrane region" description="Helical" evidence="5">
    <location>
        <begin position="145"/>
        <end position="162"/>
    </location>
</feature>
<keyword evidence="2 5" id="KW-0812">Transmembrane</keyword>
<proteinExistence type="predicted"/>
<organism evidence="6 7">
    <name type="scientific">Pristionchus fissidentatus</name>
    <dbReference type="NCBI Taxonomy" id="1538716"/>
    <lineage>
        <taxon>Eukaryota</taxon>
        <taxon>Metazoa</taxon>
        <taxon>Ecdysozoa</taxon>
        <taxon>Nematoda</taxon>
        <taxon>Chromadorea</taxon>
        <taxon>Rhabditida</taxon>
        <taxon>Rhabditina</taxon>
        <taxon>Diplogasteromorpha</taxon>
        <taxon>Diplogasteroidea</taxon>
        <taxon>Neodiplogasteridae</taxon>
        <taxon>Pristionchus</taxon>
    </lineage>
</organism>
<feature type="non-terminal residue" evidence="6">
    <location>
        <position position="200"/>
    </location>
</feature>
<dbReference type="InterPro" id="IPR011701">
    <property type="entry name" value="MFS"/>
</dbReference>